<protein>
    <submittedName>
        <fullName evidence="1">Uncharacterized protein</fullName>
    </submittedName>
</protein>
<name>A0A6J4K8R0_9CYAN</name>
<proteinExistence type="predicted"/>
<sequence>MTNQLGIWTTALLVLLLSFIELPLQQRLALIQPLGVMAEHFHRSLMGSSSAEHEGIQ</sequence>
<gene>
    <name evidence="1" type="ORF">AVDCRST_MAG94-237</name>
</gene>
<accession>A0A6J4K8R0</accession>
<dbReference type="EMBL" id="CADCTY010000081">
    <property type="protein sequence ID" value="CAA9299239.1"/>
    <property type="molecule type" value="Genomic_DNA"/>
</dbReference>
<evidence type="ECO:0000313" key="1">
    <source>
        <dbReference type="EMBL" id="CAA9299239.1"/>
    </source>
</evidence>
<organism evidence="1">
    <name type="scientific">uncultured Leptolyngbya sp</name>
    <dbReference type="NCBI Taxonomy" id="332963"/>
    <lineage>
        <taxon>Bacteria</taxon>
        <taxon>Bacillati</taxon>
        <taxon>Cyanobacteriota</taxon>
        <taxon>Cyanophyceae</taxon>
        <taxon>Leptolyngbyales</taxon>
        <taxon>Leptolyngbyaceae</taxon>
        <taxon>Leptolyngbya group</taxon>
        <taxon>Leptolyngbya</taxon>
        <taxon>environmental samples</taxon>
    </lineage>
</organism>
<dbReference type="AlphaFoldDB" id="A0A6J4K8R0"/>
<reference evidence="1" key="1">
    <citation type="submission" date="2020-02" db="EMBL/GenBank/DDBJ databases">
        <authorList>
            <person name="Meier V. D."/>
        </authorList>
    </citation>
    <scope>NUCLEOTIDE SEQUENCE</scope>
    <source>
        <strain evidence="1">AVDCRST_MAG94</strain>
    </source>
</reference>